<evidence type="ECO:0000313" key="3">
    <source>
        <dbReference type="Proteomes" id="UP001189429"/>
    </source>
</evidence>
<dbReference type="EMBL" id="CAUYUJ010021226">
    <property type="protein sequence ID" value="CAK0903417.1"/>
    <property type="molecule type" value="Genomic_DNA"/>
</dbReference>
<organism evidence="2 3">
    <name type="scientific">Prorocentrum cordatum</name>
    <dbReference type="NCBI Taxonomy" id="2364126"/>
    <lineage>
        <taxon>Eukaryota</taxon>
        <taxon>Sar</taxon>
        <taxon>Alveolata</taxon>
        <taxon>Dinophyceae</taxon>
        <taxon>Prorocentrales</taxon>
        <taxon>Prorocentraceae</taxon>
        <taxon>Prorocentrum</taxon>
    </lineage>
</organism>
<comment type="caution">
    <text evidence="2">The sequence shown here is derived from an EMBL/GenBank/DDBJ whole genome shotgun (WGS) entry which is preliminary data.</text>
</comment>
<evidence type="ECO:0008006" key="4">
    <source>
        <dbReference type="Google" id="ProtNLM"/>
    </source>
</evidence>
<gene>
    <name evidence="2" type="ORF">PCOR1329_LOCUS79747</name>
</gene>
<protein>
    <recommendedName>
        <fullName evidence="4">UBX domain-containing protein</fullName>
    </recommendedName>
</protein>
<feature type="region of interest" description="Disordered" evidence="1">
    <location>
        <begin position="1"/>
        <end position="54"/>
    </location>
</feature>
<evidence type="ECO:0000256" key="1">
    <source>
        <dbReference type="SAM" id="MobiDB-lite"/>
    </source>
</evidence>
<feature type="region of interest" description="Disordered" evidence="1">
    <location>
        <begin position="72"/>
        <end position="127"/>
    </location>
</feature>
<name>A0ABN9XTQ2_9DINO</name>
<proteinExistence type="predicted"/>
<feature type="compositionally biased region" description="Low complexity" evidence="1">
    <location>
        <begin position="90"/>
        <end position="108"/>
    </location>
</feature>
<feature type="compositionally biased region" description="Low complexity" evidence="1">
    <location>
        <begin position="29"/>
        <end position="53"/>
    </location>
</feature>
<feature type="non-terminal residue" evidence="2">
    <location>
        <position position="1"/>
    </location>
</feature>
<keyword evidence="3" id="KW-1185">Reference proteome</keyword>
<dbReference type="Proteomes" id="UP001189429">
    <property type="component" value="Unassembled WGS sequence"/>
</dbReference>
<sequence>EAPLSAPARERLAPPGLHGPPQQQKLQRRAAAAAAFAARDAASSEAAPQAAASPSLELLDAVAAPPILAPVREEVASGTEPGGASLAQRGQASSSGGQLPASSSSSDSGEGESTDTSSSFASLPLPDGLAGDGRVQLRVLAQSDAGENAVTFTLPQDAPLERLMEAWCKHQGHVHRPRPGLCHLGAPAERHPRHPASRAGLGWPLHGDCRARAATAGCAVSEAEGRARVAAGEKRPA</sequence>
<accession>A0ABN9XTQ2</accession>
<reference evidence="2" key="1">
    <citation type="submission" date="2023-10" db="EMBL/GenBank/DDBJ databases">
        <authorList>
            <person name="Chen Y."/>
            <person name="Shah S."/>
            <person name="Dougan E. K."/>
            <person name="Thang M."/>
            <person name="Chan C."/>
        </authorList>
    </citation>
    <scope>NUCLEOTIDE SEQUENCE [LARGE SCALE GENOMIC DNA]</scope>
</reference>
<evidence type="ECO:0000313" key="2">
    <source>
        <dbReference type="EMBL" id="CAK0903417.1"/>
    </source>
</evidence>